<evidence type="ECO:0000313" key="2">
    <source>
        <dbReference type="EMBL" id="TYP99618.1"/>
    </source>
</evidence>
<dbReference type="InterPro" id="IPR025348">
    <property type="entry name" value="DUF4252"/>
</dbReference>
<evidence type="ECO:0000313" key="3">
    <source>
        <dbReference type="Proteomes" id="UP000323136"/>
    </source>
</evidence>
<dbReference type="EMBL" id="VNIA01000001">
    <property type="protein sequence ID" value="TYP99618.1"/>
    <property type="molecule type" value="Genomic_DNA"/>
</dbReference>
<gene>
    <name evidence="2" type="ORF">C7447_101218</name>
</gene>
<feature type="chain" id="PRO_5024443480" evidence="1">
    <location>
        <begin position="20"/>
        <end position="158"/>
    </location>
</feature>
<sequence length="158" mass="18118">MKRLTSIFFAFFIVVTVNAQTAFKEFYKANENKTAFSINLSSSFGSSFFDDEDADEFQKLIKKSSDFKLLVFNNENNSVANDFKKFKRKNNLKTLVRVKDKESKAEIFFIEKDNFVREIIVQASSDDDKLVLFGLQTKLTKDELASIMSSAQEKVASK</sequence>
<evidence type="ECO:0000256" key="1">
    <source>
        <dbReference type="SAM" id="SignalP"/>
    </source>
</evidence>
<dbReference type="OrthoDB" id="1201098at2"/>
<organism evidence="2 3">
    <name type="scientific">Tenacibaculum adriaticum</name>
    <dbReference type="NCBI Taxonomy" id="413713"/>
    <lineage>
        <taxon>Bacteria</taxon>
        <taxon>Pseudomonadati</taxon>
        <taxon>Bacteroidota</taxon>
        <taxon>Flavobacteriia</taxon>
        <taxon>Flavobacteriales</taxon>
        <taxon>Flavobacteriaceae</taxon>
        <taxon>Tenacibaculum</taxon>
    </lineage>
</organism>
<protein>
    <submittedName>
        <fullName evidence="2">Uncharacterized protein DUF4252</fullName>
    </submittedName>
</protein>
<dbReference type="RefSeq" id="WP_148868329.1">
    <property type="nucleotide sequence ID" value="NZ_VNIA01000001.1"/>
</dbReference>
<feature type="signal peptide" evidence="1">
    <location>
        <begin position="1"/>
        <end position="19"/>
    </location>
</feature>
<keyword evidence="1" id="KW-0732">Signal</keyword>
<proteinExistence type="predicted"/>
<dbReference type="Pfam" id="PF14060">
    <property type="entry name" value="DUF4252"/>
    <property type="match status" value="1"/>
</dbReference>
<comment type="caution">
    <text evidence="2">The sequence shown here is derived from an EMBL/GenBank/DDBJ whole genome shotgun (WGS) entry which is preliminary data.</text>
</comment>
<keyword evidence="3" id="KW-1185">Reference proteome</keyword>
<reference evidence="2 3" key="1">
    <citation type="submission" date="2019-07" db="EMBL/GenBank/DDBJ databases">
        <title>Genomic Encyclopedia of Type Strains, Phase IV (KMG-IV): sequencing the most valuable type-strain genomes for metagenomic binning, comparative biology and taxonomic classification.</title>
        <authorList>
            <person name="Goeker M."/>
        </authorList>
    </citation>
    <scope>NUCLEOTIDE SEQUENCE [LARGE SCALE GENOMIC DNA]</scope>
    <source>
        <strain evidence="2 3">DSM 18961</strain>
    </source>
</reference>
<dbReference type="Proteomes" id="UP000323136">
    <property type="component" value="Unassembled WGS sequence"/>
</dbReference>
<accession>A0A5S5DWG8</accession>
<dbReference type="AlphaFoldDB" id="A0A5S5DWG8"/>
<name>A0A5S5DWG8_9FLAO</name>